<accession>X0TSH4</accession>
<evidence type="ECO:0000313" key="2">
    <source>
        <dbReference type="EMBL" id="GAF96169.1"/>
    </source>
</evidence>
<feature type="non-terminal residue" evidence="2">
    <location>
        <position position="1"/>
    </location>
</feature>
<evidence type="ECO:0008006" key="3">
    <source>
        <dbReference type="Google" id="ProtNLM"/>
    </source>
</evidence>
<feature type="region of interest" description="Disordered" evidence="1">
    <location>
        <begin position="171"/>
        <end position="200"/>
    </location>
</feature>
<proteinExistence type="predicted"/>
<organism evidence="2">
    <name type="scientific">marine sediment metagenome</name>
    <dbReference type="NCBI Taxonomy" id="412755"/>
    <lineage>
        <taxon>unclassified sequences</taxon>
        <taxon>metagenomes</taxon>
        <taxon>ecological metagenomes</taxon>
    </lineage>
</organism>
<protein>
    <recommendedName>
        <fullName evidence="3">Bacterial Ig-like domain-containing protein</fullName>
    </recommendedName>
</protein>
<dbReference type="AlphaFoldDB" id="X0TSH4"/>
<reference evidence="2" key="1">
    <citation type="journal article" date="2014" name="Front. Microbiol.">
        <title>High frequency of phylogenetically diverse reductive dehalogenase-homologous genes in deep subseafloor sedimentary metagenomes.</title>
        <authorList>
            <person name="Kawai M."/>
            <person name="Futagami T."/>
            <person name="Toyoda A."/>
            <person name="Takaki Y."/>
            <person name="Nishi S."/>
            <person name="Hori S."/>
            <person name="Arai W."/>
            <person name="Tsubouchi T."/>
            <person name="Morono Y."/>
            <person name="Uchiyama I."/>
            <person name="Ito T."/>
            <person name="Fujiyama A."/>
            <person name="Inagaki F."/>
            <person name="Takami H."/>
        </authorList>
    </citation>
    <scope>NUCLEOTIDE SEQUENCE</scope>
    <source>
        <strain evidence="2">Expedition CK06-06</strain>
    </source>
</reference>
<evidence type="ECO:0000256" key="1">
    <source>
        <dbReference type="SAM" id="MobiDB-lite"/>
    </source>
</evidence>
<gene>
    <name evidence="2" type="ORF">S01H1_32193</name>
</gene>
<name>X0TSH4_9ZZZZ</name>
<feature type="non-terminal residue" evidence="2">
    <location>
        <position position="274"/>
    </location>
</feature>
<dbReference type="EMBL" id="BARS01019917">
    <property type="protein sequence ID" value="GAF96169.1"/>
    <property type="molecule type" value="Genomic_DNA"/>
</dbReference>
<dbReference type="Gene3D" id="2.80.10.50">
    <property type="match status" value="1"/>
</dbReference>
<sequence>HKLFCIASDGSLDWTYLSMMDLQSTPAVDRDGYIYIGRQGMKSLNPGGTLRWAHTVPGYNTDSSPAIGPDGSVYIEVGNRLYKFKEADVELSGGDVDPDQGHGYSNYRFDVNYESTAAPYIINVYIDGSPFRMTLKDGDANDGLYRYQATGLAEGSHEFYFYAESPTGRWDRAPDSGTYDGPLIDDTAPESETDSPTYRSSGDIPVDFEASDQGSGVDTVFLYYAYEGGGWTEFYSTTAATGAFGFTPADGDGDYHFCSLATDGVGNSEHYPPD</sequence>
<comment type="caution">
    <text evidence="2">The sequence shown here is derived from an EMBL/GenBank/DDBJ whole genome shotgun (WGS) entry which is preliminary data.</text>
</comment>